<dbReference type="UniPathway" id="UPA00253">
    <property type="reaction ID" value="UER00457"/>
</dbReference>
<dbReference type="SUPFAM" id="SSF54675">
    <property type="entry name" value="Nicotinate/Quinolinate PRTase N-terminal domain-like"/>
    <property type="match status" value="1"/>
</dbReference>
<dbReference type="InterPro" id="IPR006405">
    <property type="entry name" value="Nic_PRibTrfase_pncB"/>
</dbReference>
<evidence type="ECO:0000256" key="7">
    <source>
        <dbReference type="ARBA" id="ARBA00022679"/>
    </source>
</evidence>
<proteinExistence type="inferred from homology"/>
<evidence type="ECO:0000256" key="1">
    <source>
        <dbReference type="ARBA" id="ARBA00004952"/>
    </source>
</evidence>
<evidence type="ECO:0000256" key="9">
    <source>
        <dbReference type="RuleBase" id="RU365100"/>
    </source>
</evidence>
<organism evidence="13 14">
    <name type="scientific">Ardenticatena maritima</name>
    <dbReference type="NCBI Taxonomy" id="872965"/>
    <lineage>
        <taxon>Bacteria</taxon>
        <taxon>Bacillati</taxon>
        <taxon>Chloroflexota</taxon>
        <taxon>Ardenticatenia</taxon>
        <taxon>Ardenticatenales</taxon>
        <taxon>Ardenticatenaceae</taxon>
        <taxon>Ardenticatena</taxon>
    </lineage>
</organism>
<dbReference type="Proteomes" id="UP000050502">
    <property type="component" value="Unassembled WGS sequence"/>
</dbReference>
<dbReference type="NCBIfam" id="TIGR01513">
    <property type="entry name" value="NAPRTase_put"/>
    <property type="match status" value="1"/>
</dbReference>
<dbReference type="PANTHER" id="PTHR11098:SF1">
    <property type="entry name" value="NICOTINATE PHOSPHORIBOSYLTRANSFERASE"/>
    <property type="match status" value="1"/>
</dbReference>
<dbReference type="Pfam" id="PF17767">
    <property type="entry name" value="NAPRTase_N"/>
    <property type="match status" value="1"/>
</dbReference>
<keyword evidence="7 9" id="KW-0808">Transferase</keyword>
<evidence type="ECO:0000259" key="10">
    <source>
        <dbReference type="Pfam" id="PF04095"/>
    </source>
</evidence>
<dbReference type="InterPro" id="IPR040727">
    <property type="entry name" value="NAPRTase_N"/>
</dbReference>
<dbReference type="GO" id="GO:0004516">
    <property type="term" value="F:nicotinate phosphoribosyltransferase activity"/>
    <property type="evidence" value="ECO:0007669"/>
    <property type="project" value="UniProtKB-UniRule"/>
</dbReference>
<protein>
    <recommendedName>
        <fullName evidence="3 9">Nicotinate phosphoribosyltransferase</fullName>
        <ecNumber evidence="3 9">6.3.4.21</ecNumber>
    </recommendedName>
</protein>
<dbReference type="EC" id="6.3.4.21" evidence="3 9"/>
<keyword evidence="13" id="KW-0328">Glycosyltransferase</keyword>
<evidence type="ECO:0000256" key="5">
    <source>
        <dbReference type="ARBA" id="ARBA00022598"/>
    </source>
</evidence>
<evidence type="ECO:0000256" key="6">
    <source>
        <dbReference type="ARBA" id="ARBA00022642"/>
    </source>
</evidence>
<comment type="catalytic activity">
    <reaction evidence="8 9">
        <text>5-phospho-alpha-D-ribose 1-diphosphate + nicotinate + ATP + H2O = nicotinate beta-D-ribonucleotide + ADP + phosphate + diphosphate</text>
        <dbReference type="Rhea" id="RHEA:36163"/>
        <dbReference type="ChEBI" id="CHEBI:15377"/>
        <dbReference type="ChEBI" id="CHEBI:30616"/>
        <dbReference type="ChEBI" id="CHEBI:32544"/>
        <dbReference type="ChEBI" id="CHEBI:33019"/>
        <dbReference type="ChEBI" id="CHEBI:43474"/>
        <dbReference type="ChEBI" id="CHEBI:57502"/>
        <dbReference type="ChEBI" id="CHEBI:58017"/>
        <dbReference type="ChEBI" id="CHEBI:456216"/>
        <dbReference type="EC" id="6.3.4.21"/>
    </reaction>
</comment>
<evidence type="ECO:0000259" key="12">
    <source>
        <dbReference type="Pfam" id="PF17956"/>
    </source>
</evidence>
<name>A0A0P6XVI9_9CHLR</name>
<evidence type="ECO:0000256" key="3">
    <source>
        <dbReference type="ARBA" id="ARBA00013236"/>
    </source>
</evidence>
<feature type="domain" description="Nicotinate/nicotinamide phosphoribosyltransferase" evidence="10">
    <location>
        <begin position="174"/>
        <end position="381"/>
    </location>
</feature>
<feature type="domain" description="Nicotinate phosphoribosyltransferase N-terminal" evidence="11">
    <location>
        <begin position="15"/>
        <end position="151"/>
    </location>
</feature>
<dbReference type="PANTHER" id="PTHR11098">
    <property type="entry name" value="NICOTINATE PHOSPHORIBOSYLTRANSFERASE"/>
    <property type="match status" value="1"/>
</dbReference>
<dbReference type="PIRSF" id="PIRSF000484">
    <property type="entry name" value="NAPRT"/>
    <property type="match status" value="1"/>
</dbReference>
<evidence type="ECO:0000259" key="11">
    <source>
        <dbReference type="Pfam" id="PF17767"/>
    </source>
</evidence>
<dbReference type="NCBIfam" id="NF006695">
    <property type="entry name" value="PRK09243.1-2"/>
    <property type="match status" value="1"/>
</dbReference>
<feature type="domain" description="Nicotinate phosphoribosyltransferase C-terminal" evidence="12">
    <location>
        <begin position="395"/>
        <end position="506"/>
    </location>
</feature>
<dbReference type="NCBIfam" id="NF009131">
    <property type="entry name" value="PRK12484.1"/>
    <property type="match status" value="1"/>
</dbReference>
<evidence type="ECO:0000313" key="13">
    <source>
        <dbReference type="EMBL" id="KPL88502.1"/>
    </source>
</evidence>
<dbReference type="InterPro" id="IPR013785">
    <property type="entry name" value="Aldolase_TIM"/>
</dbReference>
<evidence type="ECO:0000313" key="14">
    <source>
        <dbReference type="Proteomes" id="UP000050502"/>
    </source>
</evidence>
<comment type="function">
    <text evidence="9">Catalyzes the first step in the biosynthesis of NAD from nicotinic acid, the ATP-dependent synthesis of beta-nicotinate D-ribonucleotide from nicotinate and 5-phospho-D-ribose 1-phosphate.</text>
</comment>
<keyword evidence="4" id="KW-0597">Phosphoprotein</keyword>
<dbReference type="PATRIC" id="fig|872965.6.peg.1415"/>
<dbReference type="InterPro" id="IPR007229">
    <property type="entry name" value="Nic_PRibTrfase-Fam"/>
</dbReference>
<dbReference type="AlphaFoldDB" id="A0A0P6XVI9"/>
<reference evidence="13 14" key="1">
    <citation type="submission" date="2015-07" db="EMBL/GenBank/DDBJ databases">
        <title>Whole genome sequence of Ardenticatena maritima DSM 23922.</title>
        <authorList>
            <person name="Hemp J."/>
            <person name="Ward L.M."/>
            <person name="Pace L.A."/>
            <person name="Fischer W.W."/>
        </authorList>
    </citation>
    <scope>NUCLEOTIDE SEQUENCE [LARGE SCALE GENOMIC DNA]</scope>
    <source>
        <strain evidence="13 14">110S</strain>
    </source>
</reference>
<sequence length="520" mass="58384">MKGAYMFAPLTESILYTDFYQFTMAQVYYRLGIHERPALFDHFFREYPDYGSHQAGFAVNAGLEPFIEWMRQARVEPEHIELLRGLKGRTGKPLFDADFLDWLSRHGNFEALTIRAVPEGRVVHPNTPLTVVEGPLAMAQILETALLNQLNYATLIATKAARVRYSAQSSLVLEFGLRRAHDRGGHAGARAALIGGADFTSNVAMSFALGLPPKGTHAHSMVQVAMALGMGELGAFEAYADMYPDDCILLVDTIDTLESGIPNAIKVFEKLRRKGHRPVGIRLDSGDLAYLSIQAARMLNAAGFEDTIIVLSSELDELVIWQIITQIQEEAPRYGVDPDALIKRLTFGVGTRLITSWGDPALGGVYKLVAIQEKGEWVPAIKISESRIKTPNPGRKRLWRLYDARGKATADLMGLDDEDIAAMEPIILRHPADGTKWRSLPREGTSWEELHVTVLDEGRLVYDFPPLEELRRRAREDIERLDPGVRRLVNPHVYHVSLTPRLWKMKRDLIRQARGEPETE</sequence>
<dbReference type="Pfam" id="PF04095">
    <property type="entry name" value="NAPRTase"/>
    <property type="match status" value="1"/>
</dbReference>
<comment type="pathway">
    <text evidence="1 9">Cofactor biosynthesis; NAD(+) biosynthesis; nicotinate D-ribonucleotide from nicotinate: step 1/1.</text>
</comment>
<comment type="caution">
    <text evidence="13">The sequence shown here is derived from an EMBL/GenBank/DDBJ whole genome shotgun (WGS) entry which is preliminary data.</text>
</comment>
<comment type="PTM">
    <text evidence="9">Transiently phosphorylated on a His residue during the reaction cycle. Phosphorylation strongly increases the affinity for substrates and increases the rate of nicotinate D-ribonucleotide production. Dephosphorylation regenerates the low-affinity form of the enzyme, leading to product release.</text>
</comment>
<gene>
    <name evidence="13" type="ORF">SE16_06855</name>
</gene>
<dbReference type="Gene3D" id="3.20.140.10">
    <property type="entry name" value="nicotinate phosphoribosyltransferase"/>
    <property type="match status" value="1"/>
</dbReference>
<dbReference type="GO" id="GO:0005829">
    <property type="term" value="C:cytosol"/>
    <property type="evidence" value="ECO:0007669"/>
    <property type="project" value="TreeGrafter"/>
</dbReference>
<comment type="similarity">
    <text evidence="2 9">Belongs to the NAPRTase family.</text>
</comment>
<evidence type="ECO:0000256" key="2">
    <source>
        <dbReference type="ARBA" id="ARBA00010897"/>
    </source>
</evidence>
<dbReference type="InterPro" id="IPR041619">
    <property type="entry name" value="NAPRTase_C"/>
</dbReference>
<dbReference type="Gene3D" id="3.20.20.70">
    <property type="entry name" value="Aldolase class I"/>
    <property type="match status" value="1"/>
</dbReference>
<dbReference type="CDD" id="cd01570">
    <property type="entry name" value="NAPRTase_A"/>
    <property type="match status" value="1"/>
</dbReference>
<dbReference type="GO" id="GO:0034355">
    <property type="term" value="P:NAD+ biosynthetic process via the salvage pathway"/>
    <property type="evidence" value="ECO:0007669"/>
    <property type="project" value="TreeGrafter"/>
</dbReference>
<dbReference type="InterPro" id="IPR036068">
    <property type="entry name" value="Nicotinate_pribotase-like_C"/>
</dbReference>
<dbReference type="EMBL" id="LGKN01000004">
    <property type="protein sequence ID" value="KPL88502.1"/>
    <property type="molecule type" value="Genomic_DNA"/>
</dbReference>
<dbReference type="SUPFAM" id="SSF51690">
    <property type="entry name" value="Nicotinate/Quinolinate PRTase C-terminal domain-like"/>
    <property type="match status" value="1"/>
</dbReference>
<keyword evidence="5 9" id="KW-0436">Ligase</keyword>
<dbReference type="InterPro" id="IPR041525">
    <property type="entry name" value="N/Namide_PRibTrfase"/>
</dbReference>
<evidence type="ECO:0000256" key="4">
    <source>
        <dbReference type="ARBA" id="ARBA00022553"/>
    </source>
</evidence>
<evidence type="ECO:0000256" key="8">
    <source>
        <dbReference type="ARBA" id="ARBA00048668"/>
    </source>
</evidence>
<keyword evidence="6 9" id="KW-0662">Pyridine nucleotide biosynthesis</keyword>
<dbReference type="Pfam" id="PF17956">
    <property type="entry name" value="NAPRTase_C"/>
    <property type="match status" value="1"/>
</dbReference>
<accession>A0A0P6XVI9</accession>
<dbReference type="GO" id="GO:0016757">
    <property type="term" value="F:glycosyltransferase activity"/>
    <property type="evidence" value="ECO:0007669"/>
    <property type="project" value="UniProtKB-KW"/>
</dbReference>